<dbReference type="Pfam" id="PF01532">
    <property type="entry name" value="Glyco_hydro_47"/>
    <property type="match status" value="1"/>
</dbReference>
<comment type="cofactor">
    <cofactor evidence="1 7">
        <name>Ca(2+)</name>
        <dbReference type="ChEBI" id="CHEBI:29108"/>
    </cofactor>
</comment>
<dbReference type="GO" id="GO:0005975">
    <property type="term" value="P:carbohydrate metabolic process"/>
    <property type="evidence" value="ECO:0007669"/>
    <property type="project" value="InterPro"/>
</dbReference>
<dbReference type="InterPro" id="IPR036026">
    <property type="entry name" value="Seven-hairpin_glycosidases"/>
</dbReference>
<proteinExistence type="inferred from homology"/>
<feature type="region of interest" description="Disordered" evidence="10">
    <location>
        <begin position="34"/>
        <end position="69"/>
    </location>
</feature>
<dbReference type="GO" id="GO:0005783">
    <property type="term" value="C:endoplasmic reticulum"/>
    <property type="evidence" value="ECO:0007669"/>
    <property type="project" value="TreeGrafter"/>
</dbReference>
<keyword evidence="7" id="KW-0106">Calcium</keyword>
<evidence type="ECO:0000256" key="2">
    <source>
        <dbReference type="ARBA" id="ARBA00004922"/>
    </source>
</evidence>
<evidence type="ECO:0000256" key="1">
    <source>
        <dbReference type="ARBA" id="ARBA00001913"/>
    </source>
</evidence>
<evidence type="ECO:0000256" key="10">
    <source>
        <dbReference type="SAM" id="MobiDB-lite"/>
    </source>
</evidence>
<keyword evidence="7" id="KW-0479">Metal-binding</keyword>
<gene>
    <name evidence="11" type="ORF">VE01_06737</name>
</gene>
<dbReference type="GO" id="GO:0036503">
    <property type="term" value="P:ERAD pathway"/>
    <property type="evidence" value="ECO:0007669"/>
    <property type="project" value="UniProtKB-ARBA"/>
</dbReference>
<sequence length="604" mass="68096">MGFSMRRWRAVALIAIFTIFGIYHLTASSREWTQPAVSPKPNAQKPNTPPKTPPKTASDKSGKTHWVKRPARYPVESVQPLPQGTPKSIPSIQAKAPVLGGEANLERKKRLAAVKESFDHSWAGYKKHAWLDDELIPVKGGSRNTFGGWAATLVDSLDTLWIMGLEEDFAEAVESLDQLDFSYTKATTINVFETTIRYLGGFLAAYDISERKFPKLLVKAVEVAELLMSSFDTPNHMPVVRWNWLEYMAGEAQVAPFNMVVAELGSLSLEFTRLSQLTENPKYYDAVQRISDMLEEHQNKTLLPGLWPIAVDAGTPAFDRDNAFTLGAMVDSLYEYLPKQYMLLGGLLEQPKKMYEKFMPVAKKHLFFRPLNPDNLDILVSGEVRVSGTPPTYELKPEGQHLTCFVGGMIGMASKIFNRPDELAIAEKLTNGCVWAYESQIHGVAPELFRLVPCNNSTNPTCQWSEEAWHAGIPSLPSDAAAAQKKIMNFRLAPGFASYPDAKYILRPEAIESVFMMYRITGDPAWMEKGWRMFQSIEKITRTSIANSAIDDVTKPKPRKLDSMESFWLAETLKYFYLLFSEFDVVNLDEWVLNTEAHPFKRPV</sequence>
<dbReference type="PRINTS" id="PR00747">
    <property type="entry name" value="GLYHDRLASE47"/>
</dbReference>
<evidence type="ECO:0000256" key="5">
    <source>
        <dbReference type="ARBA" id="ARBA00023157"/>
    </source>
</evidence>
<keyword evidence="9" id="KW-0326">Glycosidase</keyword>
<accession>A0A1B8GJK5</accession>
<dbReference type="STRING" id="342668.A0A1B8GJK5"/>
<evidence type="ECO:0000256" key="4">
    <source>
        <dbReference type="ARBA" id="ARBA00022801"/>
    </source>
</evidence>
<dbReference type="GO" id="GO:0005509">
    <property type="term" value="F:calcium ion binding"/>
    <property type="evidence" value="ECO:0007669"/>
    <property type="project" value="InterPro"/>
</dbReference>
<dbReference type="Proteomes" id="UP000091956">
    <property type="component" value="Unassembled WGS sequence"/>
</dbReference>
<dbReference type="GeneID" id="28840123"/>
<dbReference type="InterPro" id="IPR050749">
    <property type="entry name" value="Glycosyl_Hydrolase_47"/>
</dbReference>
<feature type="active site" description="Proton donor" evidence="6">
    <location>
        <position position="193"/>
    </location>
</feature>
<dbReference type="InterPro" id="IPR012341">
    <property type="entry name" value="6hp_glycosidase-like_sf"/>
</dbReference>
<feature type="active site" description="Proton donor" evidence="6">
    <location>
        <position position="447"/>
    </location>
</feature>
<evidence type="ECO:0000256" key="8">
    <source>
        <dbReference type="PIRSR" id="PIRSR601382-3"/>
    </source>
</evidence>
<feature type="binding site" evidence="7">
    <location>
        <position position="595"/>
    </location>
    <ligand>
        <name>Ca(2+)</name>
        <dbReference type="ChEBI" id="CHEBI:29108"/>
    </ligand>
</feature>
<dbReference type="Gene3D" id="1.50.10.10">
    <property type="match status" value="1"/>
</dbReference>
<comment type="pathway">
    <text evidence="2">Protein modification; protein glycosylation.</text>
</comment>
<reference evidence="12" key="2">
    <citation type="journal article" date="2018" name="Nat. Commun.">
        <title>Extreme sensitivity to ultraviolet light in the fungal pathogen causing white-nose syndrome of bats.</title>
        <authorList>
            <person name="Palmer J.M."/>
            <person name="Drees K.P."/>
            <person name="Foster J.T."/>
            <person name="Lindner D.L."/>
        </authorList>
    </citation>
    <scope>NUCLEOTIDE SEQUENCE [LARGE SCALE GENOMIC DNA]</scope>
    <source>
        <strain evidence="12">UAMH 10579</strain>
    </source>
</reference>
<dbReference type="AlphaFoldDB" id="A0A1B8GJK5"/>
<reference evidence="11 12" key="1">
    <citation type="submission" date="2016-03" db="EMBL/GenBank/DDBJ databases">
        <title>Comparative genomics of Pseudogymnoascus destructans, the fungus causing white-nose syndrome of bats.</title>
        <authorList>
            <person name="Palmer J.M."/>
            <person name="Drees K.P."/>
            <person name="Foster J.T."/>
            <person name="Lindner D.L."/>
        </authorList>
    </citation>
    <scope>NUCLEOTIDE SEQUENCE [LARGE SCALE GENOMIC DNA]</scope>
    <source>
        <strain evidence="11 12">UAMH 10579</strain>
    </source>
</reference>
<evidence type="ECO:0000313" key="12">
    <source>
        <dbReference type="Proteomes" id="UP000091956"/>
    </source>
</evidence>
<dbReference type="PANTHER" id="PTHR11742">
    <property type="entry name" value="MANNOSYL-OLIGOSACCHARIDE ALPHA-1,2-MANNOSIDASE-RELATED"/>
    <property type="match status" value="1"/>
</dbReference>
<feature type="disulfide bond" evidence="8">
    <location>
        <begin position="404"/>
        <end position="433"/>
    </location>
</feature>
<dbReference type="UniPathway" id="UPA00378"/>
<dbReference type="OrthoDB" id="8118055at2759"/>
<protein>
    <recommendedName>
        <fullName evidence="9">alpha-1,2-Mannosidase</fullName>
        <ecNumber evidence="9">3.2.1.-</ecNumber>
    </recommendedName>
</protein>
<keyword evidence="12" id="KW-1185">Reference proteome</keyword>
<feature type="active site" evidence="6">
    <location>
        <position position="509"/>
    </location>
</feature>
<evidence type="ECO:0000313" key="11">
    <source>
        <dbReference type="EMBL" id="OBT95984.1"/>
    </source>
</evidence>
<dbReference type="EMBL" id="KV460231">
    <property type="protein sequence ID" value="OBT95984.1"/>
    <property type="molecule type" value="Genomic_DNA"/>
</dbReference>
<dbReference type="PANTHER" id="PTHR11742:SF49">
    <property type="entry name" value="ALPHA-1,2-MANNOSIDASE"/>
    <property type="match status" value="1"/>
</dbReference>
<evidence type="ECO:0000256" key="6">
    <source>
        <dbReference type="PIRSR" id="PIRSR601382-1"/>
    </source>
</evidence>
<dbReference type="SUPFAM" id="SSF48225">
    <property type="entry name" value="Seven-hairpin glycosidases"/>
    <property type="match status" value="1"/>
</dbReference>
<dbReference type="GO" id="GO:0016020">
    <property type="term" value="C:membrane"/>
    <property type="evidence" value="ECO:0007669"/>
    <property type="project" value="InterPro"/>
</dbReference>
<organism evidence="11 12">
    <name type="scientific">Pseudogymnoascus verrucosus</name>
    <dbReference type="NCBI Taxonomy" id="342668"/>
    <lineage>
        <taxon>Eukaryota</taxon>
        <taxon>Fungi</taxon>
        <taxon>Dikarya</taxon>
        <taxon>Ascomycota</taxon>
        <taxon>Pezizomycotina</taxon>
        <taxon>Leotiomycetes</taxon>
        <taxon>Thelebolales</taxon>
        <taxon>Thelebolaceae</taxon>
        <taxon>Pseudogymnoascus</taxon>
    </lineage>
</organism>
<feature type="active site" evidence="6">
    <location>
        <position position="331"/>
    </location>
</feature>
<dbReference type="RefSeq" id="XP_018129717.1">
    <property type="nucleotide sequence ID" value="XM_018276177.2"/>
</dbReference>
<dbReference type="EC" id="3.2.1.-" evidence="9"/>
<evidence type="ECO:0000256" key="7">
    <source>
        <dbReference type="PIRSR" id="PIRSR601382-2"/>
    </source>
</evidence>
<dbReference type="InterPro" id="IPR001382">
    <property type="entry name" value="Glyco_hydro_47"/>
</dbReference>
<name>A0A1B8GJK5_9PEZI</name>
<keyword evidence="4 9" id="KW-0378">Hydrolase</keyword>
<evidence type="ECO:0000256" key="3">
    <source>
        <dbReference type="ARBA" id="ARBA00007658"/>
    </source>
</evidence>
<dbReference type="FunFam" id="1.50.10.10:FF:000037">
    <property type="entry name" value="alpha-1,2-Mannosidase"/>
    <property type="match status" value="1"/>
</dbReference>
<keyword evidence="5 8" id="KW-1015">Disulfide bond</keyword>
<dbReference type="GO" id="GO:0004571">
    <property type="term" value="F:mannosyl-oligosaccharide 1,2-alpha-mannosidase activity"/>
    <property type="evidence" value="ECO:0007669"/>
    <property type="project" value="InterPro"/>
</dbReference>
<evidence type="ECO:0000256" key="9">
    <source>
        <dbReference type="RuleBase" id="RU361193"/>
    </source>
</evidence>
<comment type="similarity">
    <text evidence="3 9">Belongs to the glycosyl hydrolase 47 family.</text>
</comment>